<accession>A0ABQ9ZRK5</accession>
<reference evidence="2 3" key="1">
    <citation type="journal article" date="2023" name="Nucleic Acids Res.">
        <title>The hologenome of Daphnia magna reveals possible DNA methylation and microbiome-mediated evolution of the host genome.</title>
        <authorList>
            <person name="Chaturvedi A."/>
            <person name="Li X."/>
            <person name="Dhandapani V."/>
            <person name="Marshall H."/>
            <person name="Kissane S."/>
            <person name="Cuenca-Cambronero M."/>
            <person name="Asole G."/>
            <person name="Calvet F."/>
            <person name="Ruiz-Romero M."/>
            <person name="Marangio P."/>
            <person name="Guigo R."/>
            <person name="Rago D."/>
            <person name="Mirbahai L."/>
            <person name="Eastwood N."/>
            <person name="Colbourne J.K."/>
            <person name="Zhou J."/>
            <person name="Mallon E."/>
            <person name="Orsini L."/>
        </authorList>
    </citation>
    <scope>NUCLEOTIDE SEQUENCE [LARGE SCALE GENOMIC DNA]</scope>
    <source>
        <strain evidence="2">LRV0_1</strain>
    </source>
</reference>
<comment type="caution">
    <text evidence="2">The sequence shown here is derived from an EMBL/GenBank/DDBJ whole genome shotgun (WGS) entry which is preliminary data.</text>
</comment>
<keyword evidence="1" id="KW-0472">Membrane</keyword>
<keyword evidence="1" id="KW-1133">Transmembrane helix</keyword>
<proteinExistence type="predicted"/>
<dbReference type="Proteomes" id="UP001234178">
    <property type="component" value="Unassembled WGS sequence"/>
</dbReference>
<keyword evidence="3" id="KW-1185">Reference proteome</keyword>
<evidence type="ECO:0000313" key="2">
    <source>
        <dbReference type="EMBL" id="KAK4015545.1"/>
    </source>
</evidence>
<dbReference type="EMBL" id="JAOYFB010000005">
    <property type="protein sequence ID" value="KAK4015545.1"/>
    <property type="molecule type" value="Genomic_DNA"/>
</dbReference>
<feature type="transmembrane region" description="Helical" evidence="1">
    <location>
        <begin position="27"/>
        <end position="50"/>
    </location>
</feature>
<sequence length="62" mass="6981">MQANVQDYMFSQEGQYSHMNFMKMPPISIVILYVLSFVAMNAVVGVGVGVGNWQLPIWNDTL</sequence>
<protein>
    <submittedName>
        <fullName evidence="2">Uncharacterized protein</fullName>
    </submittedName>
</protein>
<keyword evidence="1" id="KW-0812">Transmembrane</keyword>
<gene>
    <name evidence="2" type="ORF">OUZ56_030519</name>
</gene>
<evidence type="ECO:0000256" key="1">
    <source>
        <dbReference type="SAM" id="Phobius"/>
    </source>
</evidence>
<name>A0ABQ9ZRK5_9CRUS</name>
<evidence type="ECO:0000313" key="3">
    <source>
        <dbReference type="Proteomes" id="UP001234178"/>
    </source>
</evidence>
<organism evidence="2 3">
    <name type="scientific">Daphnia magna</name>
    <dbReference type="NCBI Taxonomy" id="35525"/>
    <lineage>
        <taxon>Eukaryota</taxon>
        <taxon>Metazoa</taxon>
        <taxon>Ecdysozoa</taxon>
        <taxon>Arthropoda</taxon>
        <taxon>Crustacea</taxon>
        <taxon>Branchiopoda</taxon>
        <taxon>Diplostraca</taxon>
        <taxon>Cladocera</taxon>
        <taxon>Anomopoda</taxon>
        <taxon>Daphniidae</taxon>
        <taxon>Daphnia</taxon>
    </lineage>
</organism>